<dbReference type="Gene3D" id="3.90.930.1">
    <property type="match status" value="1"/>
</dbReference>
<proteinExistence type="predicted"/>
<protein>
    <submittedName>
        <fullName evidence="2">Membrane-binding protein</fullName>
    </submittedName>
</protein>
<dbReference type="EMBL" id="JAFMYW010000001">
    <property type="protein sequence ID" value="MBO0947818.1"/>
    <property type="molecule type" value="Genomic_DNA"/>
</dbReference>
<name>A0ABS3JEE4_9BACT</name>
<gene>
    <name evidence="2" type="ORF">J2I46_04445</name>
</gene>
<dbReference type="Pfam" id="PF07661">
    <property type="entry name" value="MORN_2"/>
    <property type="match status" value="3"/>
</dbReference>
<feature type="signal peptide" evidence="1">
    <location>
        <begin position="1"/>
        <end position="27"/>
    </location>
</feature>
<dbReference type="InterPro" id="IPR011652">
    <property type="entry name" value="MORN_2"/>
</dbReference>
<feature type="chain" id="PRO_5047526317" evidence="1">
    <location>
        <begin position="28"/>
        <end position="199"/>
    </location>
</feature>
<comment type="caution">
    <text evidence="2">The sequence shown here is derived from an EMBL/GenBank/DDBJ whole genome shotgun (WGS) entry which is preliminary data.</text>
</comment>
<keyword evidence="1" id="KW-0732">Signal</keyword>
<keyword evidence="3" id="KW-1185">Reference proteome</keyword>
<dbReference type="SUPFAM" id="SSF82185">
    <property type="entry name" value="Histone H3 K4-specific methyltransferase SET7/9 N-terminal domain"/>
    <property type="match status" value="1"/>
</dbReference>
<reference evidence="2 3" key="1">
    <citation type="submission" date="2021-03" db="EMBL/GenBank/DDBJ databases">
        <title>Fibrella sp. HMF5405 genome sequencing and assembly.</title>
        <authorList>
            <person name="Kang H."/>
            <person name="Kim H."/>
            <person name="Bae S."/>
            <person name="Joh K."/>
        </authorList>
    </citation>
    <scope>NUCLEOTIDE SEQUENCE [LARGE SCALE GENOMIC DNA]</scope>
    <source>
        <strain evidence="2 3">HMF5405</strain>
    </source>
</reference>
<organism evidence="2 3">
    <name type="scientific">Fibrella forsythiae</name>
    <dbReference type="NCBI Taxonomy" id="2817061"/>
    <lineage>
        <taxon>Bacteria</taxon>
        <taxon>Pseudomonadati</taxon>
        <taxon>Bacteroidota</taxon>
        <taxon>Cytophagia</taxon>
        <taxon>Cytophagales</taxon>
        <taxon>Spirosomataceae</taxon>
        <taxon>Fibrella</taxon>
    </lineage>
</organism>
<evidence type="ECO:0000256" key="1">
    <source>
        <dbReference type="SAM" id="SignalP"/>
    </source>
</evidence>
<accession>A0ABS3JEE4</accession>
<dbReference type="Proteomes" id="UP000664628">
    <property type="component" value="Unassembled WGS sequence"/>
</dbReference>
<evidence type="ECO:0000313" key="3">
    <source>
        <dbReference type="Proteomes" id="UP000664628"/>
    </source>
</evidence>
<dbReference type="PROSITE" id="PS51257">
    <property type="entry name" value="PROKAR_LIPOPROTEIN"/>
    <property type="match status" value="1"/>
</dbReference>
<evidence type="ECO:0000313" key="2">
    <source>
        <dbReference type="EMBL" id="MBO0947818.1"/>
    </source>
</evidence>
<sequence length="199" mass="22673">MASRALLRNSVLCWLLLVLLVACQSEKQTPPAIPARYVNSDVPGWQQRAGSLWLTDTLFSGWQVHITPSGDTLFCGSFLAGKADGVHRQWYASGRLREERHYHNGWQEGEQRGWHESGKPAFVYQFKNDVYEGSRTEWYANGKPALAGNYHEGQEVGLQRQWFDNGTLKVNYEVRNGRHYGFTGVKNCVNVWDSITVTH</sequence>